<evidence type="ECO:0000313" key="2">
    <source>
        <dbReference type="EMBL" id="GIY45530.1"/>
    </source>
</evidence>
<gene>
    <name evidence="2" type="ORF">CEXT_338771</name>
</gene>
<comment type="caution">
    <text evidence="2">The sequence shown here is derived from an EMBL/GenBank/DDBJ whole genome shotgun (WGS) entry which is preliminary data.</text>
</comment>
<name>A0AAV4TL53_CAEEX</name>
<accession>A0AAV4TL53</accession>
<evidence type="ECO:0000256" key="1">
    <source>
        <dbReference type="SAM" id="MobiDB-lite"/>
    </source>
</evidence>
<dbReference type="EMBL" id="BPLR01011282">
    <property type="protein sequence ID" value="GIY45530.1"/>
    <property type="molecule type" value="Genomic_DNA"/>
</dbReference>
<sequence>MTGRSIHGSHPGKSTRSPSTVSCIKCFKKKSLLSIKWEMVQKEEDVVESLPFYLSSRSDLNLNPIFFSVQTADGINLNQK</sequence>
<reference evidence="2 3" key="1">
    <citation type="submission" date="2021-06" db="EMBL/GenBank/DDBJ databases">
        <title>Caerostris extrusa draft genome.</title>
        <authorList>
            <person name="Kono N."/>
            <person name="Arakawa K."/>
        </authorList>
    </citation>
    <scope>NUCLEOTIDE SEQUENCE [LARGE SCALE GENOMIC DNA]</scope>
</reference>
<organism evidence="2 3">
    <name type="scientific">Caerostris extrusa</name>
    <name type="common">Bark spider</name>
    <name type="synonym">Caerostris bankana</name>
    <dbReference type="NCBI Taxonomy" id="172846"/>
    <lineage>
        <taxon>Eukaryota</taxon>
        <taxon>Metazoa</taxon>
        <taxon>Ecdysozoa</taxon>
        <taxon>Arthropoda</taxon>
        <taxon>Chelicerata</taxon>
        <taxon>Arachnida</taxon>
        <taxon>Araneae</taxon>
        <taxon>Araneomorphae</taxon>
        <taxon>Entelegynae</taxon>
        <taxon>Araneoidea</taxon>
        <taxon>Araneidae</taxon>
        <taxon>Caerostris</taxon>
    </lineage>
</organism>
<proteinExistence type="predicted"/>
<evidence type="ECO:0000313" key="3">
    <source>
        <dbReference type="Proteomes" id="UP001054945"/>
    </source>
</evidence>
<feature type="region of interest" description="Disordered" evidence="1">
    <location>
        <begin position="1"/>
        <end position="20"/>
    </location>
</feature>
<dbReference type="Proteomes" id="UP001054945">
    <property type="component" value="Unassembled WGS sequence"/>
</dbReference>
<protein>
    <submittedName>
        <fullName evidence="2">Uncharacterized protein</fullName>
    </submittedName>
</protein>
<keyword evidence="3" id="KW-1185">Reference proteome</keyword>
<dbReference type="AlphaFoldDB" id="A0AAV4TL53"/>